<gene>
    <name evidence="2" type="ORF">GWK47_040169</name>
</gene>
<evidence type="ECO:0000256" key="1">
    <source>
        <dbReference type="SAM" id="MobiDB-lite"/>
    </source>
</evidence>
<feature type="compositionally biased region" description="Basic and acidic residues" evidence="1">
    <location>
        <begin position="79"/>
        <end position="88"/>
    </location>
</feature>
<dbReference type="AlphaFoldDB" id="A0A8J4YIS7"/>
<name>A0A8J4YIS7_CHIOP</name>
<feature type="compositionally biased region" description="Pro residues" evidence="1">
    <location>
        <begin position="63"/>
        <end position="77"/>
    </location>
</feature>
<reference evidence="2" key="1">
    <citation type="submission" date="2020-07" db="EMBL/GenBank/DDBJ databases">
        <title>The High-quality genome of the commercially important snow crab, Chionoecetes opilio.</title>
        <authorList>
            <person name="Jeong J.-H."/>
            <person name="Ryu S."/>
        </authorList>
    </citation>
    <scope>NUCLEOTIDE SEQUENCE</scope>
    <source>
        <strain evidence="2">MADBK_172401_WGS</strain>
        <tissue evidence="2">Digestive gland</tissue>
    </source>
</reference>
<dbReference type="EMBL" id="JACEEZ010006612">
    <property type="protein sequence ID" value="KAG0724641.1"/>
    <property type="molecule type" value="Genomic_DNA"/>
</dbReference>
<accession>A0A8J4YIS7</accession>
<feature type="region of interest" description="Disordered" evidence="1">
    <location>
        <begin position="54"/>
        <end position="88"/>
    </location>
</feature>
<keyword evidence="3" id="KW-1185">Reference proteome</keyword>
<evidence type="ECO:0000313" key="3">
    <source>
        <dbReference type="Proteomes" id="UP000770661"/>
    </source>
</evidence>
<protein>
    <submittedName>
        <fullName evidence="2">Uncharacterized protein</fullName>
    </submittedName>
</protein>
<proteinExistence type="predicted"/>
<comment type="caution">
    <text evidence="2">The sequence shown here is derived from an EMBL/GenBank/DDBJ whole genome shotgun (WGS) entry which is preliminary data.</text>
</comment>
<evidence type="ECO:0000313" key="2">
    <source>
        <dbReference type="EMBL" id="KAG0724641.1"/>
    </source>
</evidence>
<dbReference type="Proteomes" id="UP000770661">
    <property type="component" value="Unassembled WGS sequence"/>
</dbReference>
<sequence>MKSMGALINPLEGAKIKAFGQIRNPETDSAFRPGKIAYPWRACPPTPYCCWREEGAGGAGPPGGDPPPPPPSLPPPEWGEGRRSWGRERRGFCSPRQLQQVEVLIPSVIFFLQTVGDDFGAKPHRTSPWHFRPFGPSTTMGAKWARQYGARFFRSHTIFEARFGTGPYKSDKPGSLNPPEHTLWPIKP</sequence>
<organism evidence="2 3">
    <name type="scientific">Chionoecetes opilio</name>
    <name type="common">Atlantic snow crab</name>
    <name type="synonym">Cancer opilio</name>
    <dbReference type="NCBI Taxonomy" id="41210"/>
    <lineage>
        <taxon>Eukaryota</taxon>
        <taxon>Metazoa</taxon>
        <taxon>Ecdysozoa</taxon>
        <taxon>Arthropoda</taxon>
        <taxon>Crustacea</taxon>
        <taxon>Multicrustacea</taxon>
        <taxon>Malacostraca</taxon>
        <taxon>Eumalacostraca</taxon>
        <taxon>Eucarida</taxon>
        <taxon>Decapoda</taxon>
        <taxon>Pleocyemata</taxon>
        <taxon>Brachyura</taxon>
        <taxon>Eubrachyura</taxon>
        <taxon>Majoidea</taxon>
        <taxon>Majidae</taxon>
        <taxon>Chionoecetes</taxon>
    </lineage>
</organism>